<organism evidence="4 5">
    <name type="scientific">Albimonas donghaensis</name>
    <dbReference type="NCBI Taxonomy" id="356660"/>
    <lineage>
        <taxon>Bacteria</taxon>
        <taxon>Pseudomonadati</taxon>
        <taxon>Pseudomonadota</taxon>
        <taxon>Alphaproteobacteria</taxon>
        <taxon>Rhodobacterales</taxon>
        <taxon>Paracoccaceae</taxon>
        <taxon>Albimonas</taxon>
    </lineage>
</organism>
<reference evidence="4 5" key="1">
    <citation type="submission" date="2016-10" db="EMBL/GenBank/DDBJ databases">
        <authorList>
            <person name="de Groot N.N."/>
        </authorList>
    </citation>
    <scope>NUCLEOTIDE SEQUENCE [LARGE SCALE GENOMIC DNA]</scope>
    <source>
        <strain evidence="4 5">DSM 17890</strain>
    </source>
</reference>
<dbReference type="PANTHER" id="PTHR43072:SF23">
    <property type="entry name" value="UPF0039 PROTEIN C11D3.02C"/>
    <property type="match status" value="1"/>
</dbReference>
<dbReference type="PROSITE" id="PS51186">
    <property type="entry name" value="GNAT"/>
    <property type="match status" value="1"/>
</dbReference>
<proteinExistence type="predicted"/>
<name>A0A1H2Z755_9RHOB</name>
<dbReference type="PANTHER" id="PTHR43072">
    <property type="entry name" value="N-ACETYLTRANSFERASE"/>
    <property type="match status" value="1"/>
</dbReference>
<dbReference type="OrthoDB" id="5459937at2"/>
<feature type="domain" description="N-acetyltransferase" evidence="3">
    <location>
        <begin position="1"/>
        <end position="158"/>
    </location>
</feature>
<dbReference type="GO" id="GO:0016747">
    <property type="term" value="F:acyltransferase activity, transferring groups other than amino-acyl groups"/>
    <property type="evidence" value="ECO:0007669"/>
    <property type="project" value="InterPro"/>
</dbReference>
<keyword evidence="2" id="KW-0012">Acyltransferase</keyword>
<dbReference type="InterPro" id="IPR000182">
    <property type="entry name" value="GNAT_dom"/>
</dbReference>
<evidence type="ECO:0000313" key="5">
    <source>
        <dbReference type="Proteomes" id="UP000199118"/>
    </source>
</evidence>
<evidence type="ECO:0000256" key="1">
    <source>
        <dbReference type="ARBA" id="ARBA00022679"/>
    </source>
</evidence>
<dbReference type="Pfam" id="PF00583">
    <property type="entry name" value="Acetyltransf_1"/>
    <property type="match status" value="1"/>
</dbReference>
<dbReference type="RefSeq" id="WP_092681767.1">
    <property type="nucleotide sequence ID" value="NZ_FNMZ01000003.1"/>
</dbReference>
<dbReference type="AlphaFoldDB" id="A0A1H2Z755"/>
<dbReference type="EMBL" id="FNMZ01000003">
    <property type="protein sequence ID" value="SDX12714.1"/>
    <property type="molecule type" value="Genomic_DNA"/>
</dbReference>
<sequence length="158" mass="17405">MELRALETGDLEAARAIWNAIIRDTNITFTDIERTPESMADWLVSGGPRLGAFEGGRLLGFVSAGQFRPGPGYRYTFEHSVHLAPEARGKGAGRALMEALYAALRPWGAHTLIGAITGDNHVSLAFHARLGFVEVGRMAESGWKFGQWHELVLMEKRL</sequence>
<evidence type="ECO:0000256" key="2">
    <source>
        <dbReference type="ARBA" id="ARBA00023315"/>
    </source>
</evidence>
<accession>A0A1H2Z755</accession>
<gene>
    <name evidence="4" type="ORF">SAMN05444336_103377</name>
</gene>
<dbReference type="STRING" id="356660.SAMN05444336_103377"/>
<dbReference type="InterPro" id="IPR016181">
    <property type="entry name" value="Acyl_CoA_acyltransferase"/>
</dbReference>
<dbReference type="Gene3D" id="3.40.630.30">
    <property type="match status" value="1"/>
</dbReference>
<evidence type="ECO:0000313" key="4">
    <source>
        <dbReference type="EMBL" id="SDX12714.1"/>
    </source>
</evidence>
<dbReference type="Proteomes" id="UP000199118">
    <property type="component" value="Unassembled WGS sequence"/>
</dbReference>
<keyword evidence="5" id="KW-1185">Reference proteome</keyword>
<protein>
    <submittedName>
        <fullName evidence="4">Phosphinothricin acetyltransferase</fullName>
    </submittedName>
</protein>
<keyword evidence="1 4" id="KW-0808">Transferase</keyword>
<dbReference type="CDD" id="cd04301">
    <property type="entry name" value="NAT_SF"/>
    <property type="match status" value="1"/>
</dbReference>
<evidence type="ECO:0000259" key="3">
    <source>
        <dbReference type="PROSITE" id="PS51186"/>
    </source>
</evidence>
<dbReference type="SUPFAM" id="SSF55729">
    <property type="entry name" value="Acyl-CoA N-acyltransferases (Nat)"/>
    <property type="match status" value="1"/>
</dbReference>